<dbReference type="GO" id="GO:0003690">
    <property type="term" value="F:double-stranded DNA binding"/>
    <property type="evidence" value="ECO:0007669"/>
    <property type="project" value="TreeGrafter"/>
</dbReference>
<dbReference type="PANTHER" id="PTHR38103">
    <property type="entry name" value="RECOMBINATION-ASSOCIATED PROTEIN RDGC"/>
    <property type="match status" value="1"/>
</dbReference>
<dbReference type="EMBL" id="BARV01026403">
    <property type="protein sequence ID" value="GAI40517.1"/>
    <property type="molecule type" value="Genomic_DNA"/>
</dbReference>
<dbReference type="PANTHER" id="PTHR38103:SF1">
    <property type="entry name" value="RECOMBINATION-ASSOCIATED PROTEIN RDGC"/>
    <property type="match status" value="1"/>
</dbReference>
<dbReference type="GO" id="GO:0000018">
    <property type="term" value="P:regulation of DNA recombination"/>
    <property type="evidence" value="ECO:0007669"/>
    <property type="project" value="TreeGrafter"/>
</dbReference>
<accession>X1N945</accession>
<reference evidence="4" key="1">
    <citation type="journal article" date="2014" name="Front. Microbiol.">
        <title>High frequency of phylogenetically diverse reductive dehalogenase-homologous genes in deep subseafloor sedimentary metagenomes.</title>
        <authorList>
            <person name="Kawai M."/>
            <person name="Futagami T."/>
            <person name="Toyoda A."/>
            <person name="Takaki Y."/>
            <person name="Nishi S."/>
            <person name="Hori S."/>
            <person name="Arai W."/>
            <person name="Tsubouchi T."/>
            <person name="Morono Y."/>
            <person name="Uchiyama I."/>
            <person name="Ito T."/>
            <person name="Fujiyama A."/>
            <person name="Inagaki F."/>
            <person name="Takami H."/>
        </authorList>
    </citation>
    <scope>NUCLEOTIDE SEQUENCE</scope>
    <source>
        <strain evidence="4">Expedition CK06-06</strain>
    </source>
</reference>
<dbReference type="AlphaFoldDB" id="X1N945"/>
<dbReference type="GO" id="GO:0043590">
    <property type="term" value="C:bacterial nucleoid"/>
    <property type="evidence" value="ECO:0007669"/>
    <property type="project" value="TreeGrafter"/>
</dbReference>
<keyword evidence="2" id="KW-0963">Cytoplasm</keyword>
<protein>
    <submittedName>
        <fullName evidence="4">Uncharacterized protein</fullName>
    </submittedName>
</protein>
<name>X1N945_9ZZZZ</name>
<dbReference type="InterPro" id="IPR007476">
    <property type="entry name" value="RdgC"/>
</dbReference>
<organism evidence="4">
    <name type="scientific">marine sediment metagenome</name>
    <dbReference type="NCBI Taxonomy" id="412755"/>
    <lineage>
        <taxon>unclassified sequences</taxon>
        <taxon>metagenomes</taxon>
        <taxon>ecological metagenomes</taxon>
    </lineage>
</organism>
<evidence type="ECO:0000256" key="1">
    <source>
        <dbReference type="ARBA" id="ARBA00004453"/>
    </source>
</evidence>
<comment type="subcellular location">
    <subcellularLocation>
        <location evidence="1">Cytoplasm</location>
        <location evidence="1">Nucleoid</location>
    </subcellularLocation>
</comment>
<dbReference type="GO" id="GO:0006310">
    <property type="term" value="P:DNA recombination"/>
    <property type="evidence" value="ECO:0007669"/>
    <property type="project" value="UniProtKB-KW"/>
</dbReference>
<keyword evidence="3" id="KW-0233">DNA recombination</keyword>
<evidence type="ECO:0000256" key="2">
    <source>
        <dbReference type="ARBA" id="ARBA00022490"/>
    </source>
</evidence>
<evidence type="ECO:0000256" key="3">
    <source>
        <dbReference type="ARBA" id="ARBA00023172"/>
    </source>
</evidence>
<gene>
    <name evidence="4" type="ORF">S06H3_42661</name>
</gene>
<sequence>MFFSNLLLYRLTQDLAKDLGIDGESLAHALKSKPARACGSQELTTYGFIPPLGKGEDAPLVHESSGFYLVAARKEERILPGSVVRDALTEKVEEIETEQSRKVYKKERDQLKDDIVQAFLPRAFIRKATTY</sequence>
<evidence type="ECO:0000313" key="4">
    <source>
        <dbReference type="EMBL" id="GAI40517.1"/>
    </source>
</evidence>
<comment type="caution">
    <text evidence="4">The sequence shown here is derived from an EMBL/GenBank/DDBJ whole genome shotgun (WGS) entry which is preliminary data.</text>
</comment>
<proteinExistence type="predicted"/>
<feature type="non-terminal residue" evidence="4">
    <location>
        <position position="131"/>
    </location>
</feature>
<dbReference type="Pfam" id="PF04381">
    <property type="entry name" value="RdgC"/>
    <property type="match status" value="1"/>
</dbReference>